<evidence type="ECO:0000313" key="3">
    <source>
        <dbReference type="EMBL" id="CAC5397055.1"/>
    </source>
</evidence>
<dbReference type="SUPFAM" id="SSF158235">
    <property type="entry name" value="SOCS box-like"/>
    <property type="match status" value="1"/>
</dbReference>
<accession>A0A6J8CM23</accession>
<dbReference type="Pfam" id="PF12796">
    <property type="entry name" value="Ank_2"/>
    <property type="match status" value="1"/>
</dbReference>
<dbReference type="SMART" id="SM00248">
    <property type="entry name" value="ANK"/>
    <property type="match status" value="2"/>
</dbReference>
<keyword evidence="4" id="KW-1185">Reference proteome</keyword>
<gene>
    <name evidence="3" type="ORF">MCOR_31532</name>
</gene>
<evidence type="ECO:0000259" key="2">
    <source>
        <dbReference type="PROSITE" id="PS50225"/>
    </source>
</evidence>
<dbReference type="SMART" id="SM00969">
    <property type="entry name" value="SOCS_box"/>
    <property type="match status" value="1"/>
</dbReference>
<reference evidence="3 4" key="1">
    <citation type="submission" date="2020-06" db="EMBL/GenBank/DDBJ databases">
        <authorList>
            <person name="Li R."/>
            <person name="Bekaert M."/>
        </authorList>
    </citation>
    <scope>NUCLEOTIDE SEQUENCE [LARGE SCALE GENOMIC DNA]</scope>
    <source>
        <strain evidence="4">wild</strain>
    </source>
</reference>
<dbReference type="CDD" id="cd03587">
    <property type="entry name" value="SOCS"/>
    <property type="match status" value="1"/>
</dbReference>
<dbReference type="AlphaFoldDB" id="A0A6J8CM23"/>
<dbReference type="InterPro" id="IPR002110">
    <property type="entry name" value="Ankyrin_rpt"/>
</dbReference>
<dbReference type="InterPro" id="IPR036770">
    <property type="entry name" value="Ankyrin_rpt-contain_sf"/>
</dbReference>
<dbReference type="EMBL" id="CACVKT020005663">
    <property type="protein sequence ID" value="CAC5397055.1"/>
    <property type="molecule type" value="Genomic_DNA"/>
</dbReference>
<dbReference type="InterPro" id="IPR036036">
    <property type="entry name" value="SOCS_box-like_dom_sf"/>
</dbReference>
<protein>
    <recommendedName>
        <fullName evidence="2">SOCS box domain-containing protein</fullName>
    </recommendedName>
</protein>
<dbReference type="OrthoDB" id="6053198at2759"/>
<keyword evidence="1" id="KW-0040">ANK repeat</keyword>
<organism evidence="3 4">
    <name type="scientific">Mytilus coruscus</name>
    <name type="common">Sea mussel</name>
    <dbReference type="NCBI Taxonomy" id="42192"/>
    <lineage>
        <taxon>Eukaryota</taxon>
        <taxon>Metazoa</taxon>
        <taxon>Spiralia</taxon>
        <taxon>Lophotrochozoa</taxon>
        <taxon>Mollusca</taxon>
        <taxon>Bivalvia</taxon>
        <taxon>Autobranchia</taxon>
        <taxon>Pteriomorphia</taxon>
        <taxon>Mytilida</taxon>
        <taxon>Mytiloidea</taxon>
        <taxon>Mytilidae</taxon>
        <taxon>Mytilinae</taxon>
        <taxon>Mytilus</taxon>
    </lineage>
</organism>
<dbReference type="Gene3D" id="1.25.40.20">
    <property type="entry name" value="Ankyrin repeat-containing domain"/>
    <property type="match status" value="1"/>
</dbReference>
<dbReference type="Gene3D" id="1.10.750.20">
    <property type="entry name" value="SOCS box"/>
    <property type="match status" value="1"/>
</dbReference>
<evidence type="ECO:0000256" key="1">
    <source>
        <dbReference type="PROSITE-ProRule" id="PRU00023"/>
    </source>
</evidence>
<dbReference type="Pfam" id="PF07525">
    <property type="entry name" value="SOCS_box"/>
    <property type="match status" value="1"/>
</dbReference>
<sequence>MADFWFKSYEQNKYLGQHSSKVQQRTLKTCRKDTALKTAWEISDSDDVDQIIVMTEETVIKRSGQNDRVWIKQIELTALTIACLLGELKLVKRLVKNGANVDRAANGEKFGLEYHNSVPPIYCAAINCDTEILKILIDAGVDVNRFQGLPHDINIENPSDTRAVIGPYRYPNTLWGLNERSPDPKLLLKILELYLNAGVKLNTTSWGPCLFLGRGQVFTVKFPTTWIPPPWFVCTTSVLLLQHGVDPNLYSLRHIMKQLGQHYKHFRKKDYCVKDKIFLRTFLAAGYKFIAPDIRYIENKYIKDRFDFGKEDKTMQIAGRLASLKHLARIKIRNHIISINKDTSIFPAVDKLELPVILKDFLKLYDVSPRDLSFVICYEQIQKPNVSADEV</sequence>
<proteinExistence type="predicted"/>
<evidence type="ECO:0000313" key="4">
    <source>
        <dbReference type="Proteomes" id="UP000507470"/>
    </source>
</evidence>
<dbReference type="SUPFAM" id="SSF48403">
    <property type="entry name" value="Ankyrin repeat"/>
    <property type="match status" value="1"/>
</dbReference>
<dbReference type="PROSITE" id="PS50088">
    <property type="entry name" value="ANK_REPEAT"/>
    <property type="match status" value="1"/>
</dbReference>
<dbReference type="GO" id="GO:0035556">
    <property type="term" value="P:intracellular signal transduction"/>
    <property type="evidence" value="ECO:0007669"/>
    <property type="project" value="InterPro"/>
</dbReference>
<dbReference type="InterPro" id="IPR001496">
    <property type="entry name" value="SOCS_box"/>
</dbReference>
<name>A0A6J8CM23_MYTCO</name>
<feature type="domain" description="SOCS box" evidence="2">
    <location>
        <begin position="323"/>
        <end position="368"/>
    </location>
</feature>
<feature type="repeat" description="ANK" evidence="1">
    <location>
        <begin position="74"/>
        <end position="106"/>
    </location>
</feature>
<dbReference type="Proteomes" id="UP000507470">
    <property type="component" value="Unassembled WGS sequence"/>
</dbReference>
<dbReference type="PROSITE" id="PS50225">
    <property type="entry name" value="SOCS"/>
    <property type="match status" value="1"/>
</dbReference>